<evidence type="ECO:0000256" key="2">
    <source>
        <dbReference type="SAM" id="Phobius"/>
    </source>
</evidence>
<dbReference type="Pfam" id="PF20237">
    <property type="entry name" value="DUF6594"/>
    <property type="match status" value="1"/>
</dbReference>
<protein>
    <recommendedName>
        <fullName evidence="3">DUF6594 domain-containing protein</fullName>
    </recommendedName>
</protein>
<sequence>MAPQEADIELGWRSDPSSAPSARDASSSGAMRGAPRKDHRARLMQIEDYPTGYPRFSALVASHDSFHFCRRFSNLRVRLLLLKQDKLSLLEERLEKIDREEVALLSLGSSRDDTNRERISVLAEIDAALADYDALIERNHWVLGLEDAPLRDVASLQNWVDGNGCIARRETAYLARAQDLVSVASPDDGATTWLGVLVESCRVLFYTRVGHHSRHNASRDPNVHIYPRSSTTWVARMLMTPFAVVLLMAPVVICNLVSSLTARLIVVIAATTGFIAALSGLTKPRTIELVVAGATYATVLVVFISNTNIYEK</sequence>
<reference evidence="4" key="1">
    <citation type="journal article" date="2023" name="Mol. Phylogenet. Evol.">
        <title>Genome-scale phylogeny and comparative genomics of the fungal order Sordariales.</title>
        <authorList>
            <person name="Hensen N."/>
            <person name="Bonometti L."/>
            <person name="Westerberg I."/>
            <person name="Brannstrom I.O."/>
            <person name="Guillou S."/>
            <person name="Cros-Aarteil S."/>
            <person name="Calhoun S."/>
            <person name="Haridas S."/>
            <person name="Kuo A."/>
            <person name="Mondo S."/>
            <person name="Pangilinan J."/>
            <person name="Riley R."/>
            <person name="LaButti K."/>
            <person name="Andreopoulos B."/>
            <person name="Lipzen A."/>
            <person name="Chen C."/>
            <person name="Yan M."/>
            <person name="Daum C."/>
            <person name="Ng V."/>
            <person name="Clum A."/>
            <person name="Steindorff A."/>
            <person name="Ohm R.A."/>
            <person name="Martin F."/>
            <person name="Silar P."/>
            <person name="Natvig D.O."/>
            <person name="Lalanne C."/>
            <person name="Gautier V."/>
            <person name="Ament-Velasquez S.L."/>
            <person name="Kruys A."/>
            <person name="Hutchinson M.I."/>
            <person name="Powell A.J."/>
            <person name="Barry K."/>
            <person name="Miller A.N."/>
            <person name="Grigoriev I.V."/>
            <person name="Debuchy R."/>
            <person name="Gladieux P."/>
            <person name="Hiltunen Thoren M."/>
            <person name="Johannesson H."/>
        </authorList>
    </citation>
    <scope>NUCLEOTIDE SEQUENCE</scope>
    <source>
        <strain evidence="4">CBS 232.78</strain>
    </source>
</reference>
<feature type="region of interest" description="Disordered" evidence="1">
    <location>
        <begin position="1"/>
        <end position="39"/>
    </location>
</feature>
<dbReference type="InterPro" id="IPR046529">
    <property type="entry name" value="DUF6594"/>
</dbReference>
<organism evidence="4 5">
    <name type="scientific">Podospora didyma</name>
    <dbReference type="NCBI Taxonomy" id="330526"/>
    <lineage>
        <taxon>Eukaryota</taxon>
        <taxon>Fungi</taxon>
        <taxon>Dikarya</taxon>
        <taxon>Ascomycota</taxon>
        <taxon>Pezizomycotina</taxon>
        <taxon>Sordariomycetes</taxon>
        <taxon>Sordariomycetidae</taxon>
        <taxon>Sordariales</taxon>
        <taxon>Podosporaceae</taxon>
        <taxon>Podospora</taxon>
    </lineage>
</organism>
<accession>A0AAE0NRW2</accession>
<comment type="caution">
    <text evidence="4">The sequence shown here is derived from an EMBL/GenBank/DDBJ whole genome shotgun (WGS) entry which is preliminary data.</text>
</comment>
<gene>
    <name evidence="4" type="ORF">B0H63DRAFT_467931</name>
</gene>
<feature type="transmembrane region" description="Helical" evidence="2">
    <location>
        <begin position="289"/>
        <end position="310"/>
    </location>
</feature>
<feature type="compositionally biased region" description="Low complexity" evidence="1">
    <location>
        <begin position="13"/>
        <end position="28"/>
    </location>
</feature>
<dbReference type="PANTHER" id="PTHR34502:SF3">
    <property type="entry name" value="DUF6594 DOMAIN-CONTAINING PROTEIN"/>
    <property type="match status" value="1"/>
</dbReference>
<evidence type="ECO:0000256" key="1">
    <source>
        <dbReference type="SAM" id="MobiDB-lite"/>
    </source>
</evidence>
<dbReference type="PANTHER" id="PTHR34502">
    <property type="entry name" value="DUF6594 DOMAIN-CONTAINING PROTEIN-RELATED"/>
    <property type="match status" value="1"/>
</dbReference>
<dbReference type="EMBL" id="JAULSW010000003">
    <property type="protein sequence ID" value="KAK3386537.1"/>
    <property type="molecule type" value="Genomic_DNA"/>
</dbReference>
<keyword evidence="5" id="KW-1185">Reference proteome</keyword>
<evidence type="ECO:0000313" key="4">
    <source>
        <dbReference type="EMBL" id="KAK3386537.1"/>
    </source>
</evidence>
<feature type="transmembrane region" description="Helical" evidence="2">
    <location>
        <begin position="264"/>
        <end position="282"/>
    </location>
</feature>
<evidence type="ECO:0000313" key="5">
    <source>
        <dbReference type="Proteomes" id="UP001285441"/>
    </source>
</evidence>
<evidence type="ECO:0000259" key="3">
    <source>
        <dbReference type="Pfam" id="PF20237"/>
    </source>
</evidence>
<keyword evidence="2" id="KW-1133">Transmembrane helix</keyword>
<keyword evidence="2" id="KW-0812">Transmembrane</keyword>
<name>A0AAE0NRW2_9PEZI</name>
<reference evidence="4" key="2">
    <citation type="submission" date="2023-06" db="EMBL/GenBank/DDBJ databases">
        <authorList>
            <consortium name="Lawrence Berkeley National Laboratory"/>
            <person name="Haridas S."/>
            <person name="Hensen N."/>
            <person name="Bonometti L."/>
            <person name="Westerberg I."/>
            <person name="Brannstrom I.O."/>
            <person name="Guillou S."/>
            <person name="Cros-Aarteil S."/>
            <person name="Calhoun S."/>
            <person name="Kuo A."/>
            <person name="Mondo S."/>
            <person name="Pangilinan J."/>
            <person name="Riley R."/>
            <person name="LaButti K."/>
            <person name="Andreopoulos B."/>
            <person name="Lipzen A."/>
            <person name="Chen C."/>
            <person name="Yanf M."/>
            <person name="Daum C."/>
            <person name="Ng V."/>
            <person name="Clum A."/>
            <person name="Steindorff A."/>
            <person name="Ohm R."/>
            <person name="Martin F."/>
            <person name="Silar P."/>
            <person name="Natvig D."/>
            <person name="Lalanne C."/>
            <person name="Gautier V."/>
            <person name="Ament-velasquez S.L."/>
            <person name="Kruys A."/>
            <person name="Hutchinson M.I."/>
            <person name="Powell A.J."/>
            <person name="Barry K."/>
            <person name="Miller A.N."/>
            <person name="Grigoriev I.V."/>
            <person name="Debuchy R."/>
            <person name="Gladieux P."/>
            <person name="Thoren M.H."/>
            <person name="Johannesson H."/>
        </authorList>
    </citation>
    <scope>NUCLEOTIDE SEQUENCE</scope>
    <source>
        <strain evidence="4">CBS 232.78</strain>
    </source>
</reference>
<feature type="domain" description="DUF6594" evidence="3">
    <location>
        <begin position="53"/>
        <end position="301"/>
    </location>
</feature>
<dbReference type="Proteomes" id="UP001285441">
    <property type="component" value="Unassembled WGS sequence"/>
</dbReference>
<dbReference type="AlphaFoldDB" id="A0AAE0NRW2"/>
<feature type="transmembrane region" description="Helical" evidence="2">
    <location>
        <begin position="238"/>
        <end position="258"/>
    </location>
</feature>
<proteinExistence type="predicted"/>
<keyword evidence="2" id="KW-0472">Membrane</keyword>